<dbReference type="Proteomes" id="UP000245802">
    <property type="component" value="Chromosome"/>
</dbReference>
<proteinExistence type="predicted"/>
<keyword evidence="2" id="KW-0012">Acyltransferase</keyword>
<keyword evidence="5" id="KW-1185">Reference proteome</keyword>
<protein>
    <submittedName>
        <fullName evidence="4">N-acetyltransferase</fullName>
    </submittedName>
</protein>
<dbReference type="EMBL" id="CP025958">
    <property type="protein sequence ID" value="AWM39931.1"/>
    <property type="molecule type" value="Genomic_DNA"/>
</dbReference>
<evidence type="ECO:0000313" key="4">
    <source>
        <dbReference type="EMBL" id="AWM39931.1"/>
    </source>
</evidence>
<dbReference type="Pfam" id="PF13508">
    <property type="entry name" value="Acetyltransf_7"/>
    <property type="match status" value="1"/>
</dbReference>
<dbReference type="GO" id="GO:0016747">
    <property type="term" value="F:acyltransferase activity, transferring groups other than amino-acyl groups"/>
    <property type="evidence" value="ECO:0007669"/>
    <property type="project" value="InterPro"/>
</dbReference>
<evidence type="ECO:0000256" key="2">
    <source>
        <dbReference type="ARBA" id="ARBA00023315"/>
    </source>
</evidence>
<dbReference type="OrthoDB" id="9798006at2"/>
<dbReference type="AlphaFoldDB" id="A0A2Z3H4X4"/>
<dbReference type="SUPFAM" id="SSF55729">
    <property type="entry name" value="Acyl-CoA N-acyltransferases (Nat)"/>
    <property type="match status" value="1"/>
</dbReference>
<feature type="domain" description="N-acetyltransferase" evidence="3">
    <location>
        <begin position="1"/>
        <end position="155"/>
    </location>
</feature>
<dbReference type="InterPro" id="IPR000182">
    <property type="entry name" value="GNAT_dom"/>
</dbReference>
<dbReference type="PROSITE" id="PS51186">
    <property type="entry name" value="GNAT"/>
    <property type="match status" value="1"/>
</dbReference>
<evidence type="ECO:0000256" key="1">
    <source>
        <dbReference type="ARBA" id="ARBA00022679"/>
    </source>
</evidence>
<dbReference type="CDD" id="cd04301">
    <property type="entry name" value="NAT_SF"/>
    <property type="match status" value="1"/>
</dbReference>
<dbReference type="InterPro" id="IPR050832">
    <property type="entry name" value="Bact_Acetyltransf"/>
</dbReference>
<organism evidence="4 5">
    <name type="scientific">Gemmata obscuriglobus</name>
    <dbReference type="NCBI Taxonomy" id="114"/>
    <lineage>
        <taxon>Bacteria</taxon>
        <taxon>Pseudomonadati</taxon>
        <taxon>Planctomycetota</taxon>
        <taxon>Planctomycetia</taxon>
        <taxon>Gemmatales</taxon>
        <taxon>Gemmataceae</taxon>
        <taxon>Gemmata</taxon>
    </lineage>
</organism>
<dbReference type="PANTHER" id="PTHR43877">
    <property type="entry name" value="AMINOALKYLPHOSPHONATE N-ACETYLTRANSFERASE-RELATED-RELATED"/>
    <property type="match status" value="1"/>
</dbReference>
<sequence length="160" mass="17376">MIRPTTTDDVAAILALAVSSGLFPPDATDEVGAVLAASLAGENGPDHVWLTDDDGGPVGVAYYAPERLTEGTWNLYMLAVHPDRQRQGRGAALVRHVEHALAARGARLLLIETSGLGSFEQTRAFYRAIGYDEEARIREFYKAGDDKVVFRKLLGSPRHT</sequence>
<reference evidence="4 5" key="1">
    <citation type="submission" date="2018-01" db="EMBL/GenBank/DDBJ databases">
        <title>G. obscuriglobus.</title>
        <authorList>
            <person name="Franke J."/>
            <person name="Blomberg W."/>
            <person name="Selmecki A."/>
        </authorList>
    </citation>
    <scope>NUCLEOTIDE SEQUENCE [LARGE SCALE GENOMIC DNA]</scope>
    <source>
        <strain evidence="4 5">DSM 5831</strain>
    </source>
</reference>
<keyword evidence="1 4" id="KW-0808">Transferase</keyword>
<dbReference type="RefSeq" id="WP_029601243.1">
    <property type="nucleotide sequence ID" value="NZ_CP025958.1"/>
</dbReference>
<dbReference type="InterPro" id="IPR016181">
    <property type="entry name" value="Acyl_CoA_acyltransferase"/>
</dbReference>
<accession>A0A2Z3H4X4</accession>
<evidence type="ECO:0000259" key="3">
    <source>
        <dbReference type="PROSITE" id="PS51186"/>
    </source>
</evidence>
<dbReference type="KEGG" id="gog:C1280_24960"/>
<name>A0A2Z3H4X4_9BACT</name>
<dbReference type="Gene3D" id="3.40.630.30">
    <property type="match status" value="1"/>
</dbReference>
<gene>
    <name evidence="4" type="ORF">C1280_24960</name>
</gene>
<dbReference type="PANTHER" id="PTHR43877:SF1">
    <property type="entry name" value="ACETYLTRANSFERASE"/>
    <property type="match status" value="1"/>
</dbReference>
<evidence type="ECO:0000313" key="5">
    <source>
        <dbReference type="Proteomes" id="UP000245802"/>
    </source>
</evidence>